<dbReference type="Pfam" id="PF08513">
    <property type="entry name" value="LisH"/>
    <property type="match status" value="1"/>
</dbReference>
<feature type="domain" description="CTLH" evidence="1">
    <location>
        <begin position="52"/>
        <end position="109"/>
    </location>
</feature>
<evidence type="ECO:0000313" key="3">
    <source>
        <dbReference type="Proteomes" id="UP001626550"/>
    </source>
</evidence>
<dbReference type="InterPro" id="IPR006594">
    <property type="entry name" value="LisH"/>
</dbReference>
<dbReference type="AlphaFoldDB" id="A0ABD2PXW0"/>
<name>A0ABD2PXW0_9PLAT</name>
<evidence type="ECO:0000259" key="1">
    <source>
        <dbReference type="PROSITE" id="PS50897"/>
    </source>
</evidence>
<organism evidence="2 3">
    <name type="scientific">Cichlidogyrus casuarinus</name>
    <dbReference type="NCBI Taxonomy" id="1844966"/>
    <lineage>
        <taxon>Eukaryota</taxon>
        <taxon>Metazoa</taxon>
        <taxon>Spiralia</taxon>
        <taxon>Lophotrochozoa</taxon>
        <taxon>Platyhelminthes</taxon>
        <taxon>Monogenea</taxon>
        <taxon>Monopisthocotylea</taxon>
        <taxon>Dactylogyridea</taxon>
        <taxon>Ancyrocephalidae</taxon>
        <taxon>Cichlidogyrus</taxon>
    </lineage>
</organism>
<dbReference type="Pfam" id="PF10607">
    <property type="entry name" value="CTLH"/>
    <property type="match status" value="1"/>
</dbReference>
<dbReference type="Proteomes" id="UP001626550">
    <property type="component" value="Unassembled WGS sequence"/>
</dbReference>
<comment type="caution">
    <text evidence="2">The sequence shown here is derived from an EMBL/GenBank/DDBJ whole genome shotgun (WGS) entry which is preliminary data.</text>
</comment>
<dbReference type="PANTHER" id="PTHR12864">
    <property type="entry name" value="RAN BINDING PROTEIN 9-RELATED"/>
    <property type="match status" value="1"/>
</dbReference>
<dbReference type="SMART" id="SM00668">
    <property type="entry name" value="CTLH"/>
    <property type="match status" value="1"/>
</dbReference>
<dbReference type="InterPro" id="IPR024964">
    <property type="entry name" value="CTLH/CRA"/>
</dbReference>
<reference evidence="2 3" key="1">
    <citation type="submission" date="2024-11" db="EMBL/GenBank/DDBJ databases">
        <title>Adaptive evolution of stress response genes in parasites aligns with host niche diversity.</title>
        <authorList>
            <person name="Hahn C."/>
            <person name="Resl P."/>
        </authorList>
    </citation>
    <scope>NUCLEOTIDE SEQUENCE [LARGE SCALE GENOMIC DNA]</scope>
    <source>
        <strain evidence="2">EGGRZ-B1_66</strain>
        <tissue evidence="2">Body</tissue>
    </source>
</reference>
<protein>
    <submittedName>
        <fullName evidence="2">Glucose-induced degradation complex subunit</fullName>
    </submittedName>
</protein>
<dbReference type="InterPro" id="IPR050618">
    <property type="entry name" value="Ubq-SigPath_Reg"/>
</dbReference>
<dbReference type="EMBL" id="JBJKFK010002727">
    <property type="protein sequence ID" value="KAL3310686.1"/>
    <property type="molecule type" value="Genomic_DNA"/>
</dbReference>
<accession>A0ABD2PXW0</accession>
<dbReference type="SMART" id="SM00757">
    <property type="entry name" value="CRA"/>
    <property type="match status" value="1"/>
</dbReference>
<dbReference type="SMART" id="SM00667">
    <property type="entry name" value="LisH"/>
    <property type="match status" value="1"/>
</dbReference>
<evidence type="ECO:0000313" key="2">
    <source>
        <dbReference type="EMBL" id="KAL3310686.1"/>
    </source>
</evidence>
<dbReference type="PROSITE" id="PS50896">
    <property type="entry name" value="LISH"/>
    <property type="match status" value="1"/>
</dbReference>
<gene>
    <name evidence="2" type="primary">GID8_1</name>
    <name evidence="2" type="ORF">Ciccas_010741</name>
</gene>
<dbReference type="InterPro" id="IPR006595">
    <property type="entry name" value="CTLH_C"/>
</dbReference>
<dbReference type="PROSITE" id="PS50897">
    <property type="entry name" value="CTLH"/>
    <property type="match status" value="1"/>
</dbReference>
<proteinExistence type="predicted"/>
<dbReference type="InterPro" id="IPR013144">
    <property type="entry name" value="CRA_dom"/>
</dbReference>
<keyword evidence="3" id="KW-1185">Reference proteome</keyword>
<sequence length="221" mass="25256">MLPATMSLTRQEINRLILEYLIIEGYKGAAEKFSAEIGLKEPLCELEPAGSSLLERMWIREAIVKRQIDETIERINQLWPELFEHCPVIYFQLRQLQMLELIRQGKLEEALNFAQLYLAEPVSRQLGEHPQLLNEIENTMALLAFEHPGDSIYGNLLSNKHAEIVAGSLNRSILRYLDSDRACNGISATVPRLTKMMAILLHFKDQPQTADLLLPLELTSF</sequence>